<dbReference type="PROSITE" id="PS51828">
    <property type="entry name" value="PTX_2"/>
    <property type="match status" value="1"/>
</dbReference>
<keyword evidence="4" id="KW-0106">Calcium</keyword>
<sequence length="120" mass="13494">VKIPCTILFAYRTQNYDELNVWRELDGRLSFYLSGSGALFYLPPLSTFGTHLCITWDSVTGLSAFWVDGRQSSYQLYKKGHSIRPGGTVLLIKVSPAGNVFDWNTIKYKINGNVLVAQNN</sequence>
<evidence type="ECO:0000256" key="4">
    <source>
        <dbReference type="ARBA" id="ARBA00022837"/>
    </source>
</evidence>
<evidence type="ECO:0000256" key="2">
    <source>
        <dbReference type="ARBA" id="ARBA00022723"/>
    </source>
</evidence>
<evidence type="ECO:0000259" key="7">
    <source>
        <dbReference type="PROSITE" id="PS51828"/>
    </source>
</evidence>
<reference evidence="8" key="1">
    <citation type="submission" date="2025-08" db="UniProtKB">
        <authorList>
            <consortium name="Ensembl"/>
        </authorList>
    </citation>
    <scope>IDENTIFICATION</scope>
</reference>
<feature type="domain" description="Pentraxin (PTX)" evidence="7">
    <location>
        <begin position="1"/>
        <end position="120"/>
    </location>
</feature>
<comment type="caution">
    <text evidence="6">Lacks conserved residue(s) required for the propagation of feature annotation.</text>
</comment>
<dbReference type="InterPro" id="IPR030476">
    <property type="entry name" value="Pentaxin_CS"/>
</dbReference>
<evidence type="ECO:0000256" key="5">
    <source>
        <dbReference type="ARBA" id="ARBA00023157"/>
    </source>
</evidence>
<keyword evidence="2" id="KW-0479">Metal-binding</keyword>
<keyword evidence="5" id="KW-1015">Disulfide bond</keyword>
<dbReference type="Gene3D" id="2.60.120.200">
    <property type="match status" value="1"/>
</dbReference>
<dbReference type="SMART" id="SM00159">
    <property type="entry name" value="PTX"/>
    <property type="match status" value="1"/>
</dbReference>
<dbReference type="InterPro" id="IPR013320">
    <property type="entry name" value="ConA-like_dom_sf"/>
</dbReference>
<dbReference type="SUPFAM" id="SSF49899">
    <property type="entry name" value="Concanavalin A-like lectins/glucanases"/>
    <property type="match status" value="1"/>
</dbReference>
<evidence type="ECO:0000256" key="3">
    <source>
        <dbReference type="ARBA" id="ARBA00022729"/>
    </source>
</evidence>
<dbReference type="Pfam" id="PF00354">
    <property type="entry name" value="Pentaxin"/>
    <property type="match status" value="1"/>
</dbReference>
<evidence type="ECO:0000256" key="6">
    <source>
        <dbReference type="PROSITE-ProRule" id="PRU01172"/>
    </source>
</evidence>
<comment type="cofactor">
    <cofactor evidence="1">
        <name>Ca(2+)</name>
        <dbReference type="ChEBI" id="CHEBI:29108"/>
    </cofactor>
</comment>
<dbReference type="PANTHER" id="PTHR45869">
    <property type="entry name" value="C-REACTIVE PROTEIN-RELATED"/>
    <property type="match status" value="1"/>
</dbReference>
<evidence type="ECO:0000313" key="8">
    <source>
        <dbReference type="Ensembl" id="ENSCCRP00015096355.1"/>
    </source>
</evidence>
<dbReference type="PANTHER" id="PTHR45869:SF2">
    <property type="entry name" value="C-REACTIVE PROTEIN-RELATED"/>
    <property type="match status" value="1"/>
</dbReference>
<keyword evidence="3" id="KW-0732">Signal</keyword>
<evidence type="ECO:0000256" key="1">
    <source>
        <dbReference type="ARBA" id="ARBA00001913"/>
    </source>
</evidence>
<dbReference type="PROSITE" id="PS00289">
    <property type="entry name" value="PTX_1"/>
    <property type="match status" value="1"/>
</dbReference>
<protein>
    <recommendedName>
        <fullName evidence="7">Pentraxin (PTX) domain-containing protein</fullName>
    </recommendedName>
</protein>
<dbReference type="Proteomes" id="UP000694700">
    <property type="component" value="Unplaced"/>
</dbReference>
<name>A0A8C1ZW67_CYPCA</name>
<dbReference type="Ensembl" id="ENSCCRT00015099480.1">
    <property type="protein sequence ID" value="ENSCCRP00015096355.1"/>
    <property type="gene ID" value="ENSCCRG00015038836.1"/>
</dbReference>
<proteinExistence type="predicted"/>
<dbReference type="PRINTS" id="PR00895">
    <property type="entry name" value="PENTAXIN"/>
</dbReference>
<organism evidence="8 9">
    <name type="scientific">Cyprinus carpio</name>
    <name type="common">Common carp</name>
    <dbReference type="NCBI Taxonomy" id="7962"/>
    <lineage>
        <taxon>Eukaryota</taxon>
        <taxon>Metazoa</taxon>
        <taxon>Chordata</taxon>
        <taxon>Craniata</taxon>
        <taxon>Vertebrata</taxon>
        <taxon>Euteleostomi</taxon>
        <taxon>Actinopterygii</taxon>
        <taxon>Neopterygii</taxon>
        <taxon>Teleostei</taxon>
        <taxon>Ostariophysi</taxon>
        <taxon>Cypriniformes</taxon>
        <taxon>Cyprinidae</taxon>
        <taxon>Cyprininae</taxon>
        <taxon>Cyprinus</taxon>
    </lineage>
</organism>
<accession>A0A8C1ZW67</accession>
<dbReference type="InterPro" id="IPR051005">
    <property type="entry name" value="Pentraxin_domain"/>
</dbReference>
<dbReference type="AlphaFoldDB" id="A0A8C1ZW67"/>
<dbReference type="GO" id="GO:0046872">
    <property type="term" value="F:metal ion binding"/>
    <property type="evidence" value="ECO:0007669"/>
    <property type="project" value="UniProtKB-KW"/>
</dbReference>
<evidence type="ECO:0000313" key="9">
    <source>
        <dbReference type="Proteomes" id="UP000694700"/>
    </source>
</evidence>
<dbReference type="InterPro" id="IPR001759">
    <property type="entry name" value="PTX_dom"/>
</dbReference>